<protein>
    <submittedName>
        <fullName evidence="2">Uncharacterized protein</fullName>
    </submittedName>
</protein>
<feature type="transmembrane region" description="Helical" evidence="1">
    <location>
        <begin position="176"/>
        <end position="194"/>
    </location>
</feature>
<organism evidence="2 3">
    <name type="scientific">Mucor circinelloides f. lusitanicus</name>
    <name type="common">Mucor racemosus var. lusitanicus</name>
    <dbReference type="NCBI Taxonomy" id="29924"/>
    <lineage>
        <taxon>Eukaryota</taxon>
        <taxon>Fungi</taxon>
        <taxon>Fungi incertae sedis</taxon>
        <taxon>Mucoromycota</taxon>
        <taxon>Mucoromycotina</taxon>
        <taxon>Mucoromycetes</taxon>
        <taxon>Mucorales</taxon>
        <taxon>Mucorineae</taxon>
        <taxon>Mucoraceae</taxon>
        <taxon>Mucor</taxon>
    </lineage>
</organism>
<keyword evidence="1" id="KW-0472">Membrane</keyword>
<name>A0A8H4BP67_MUCCL</name>
<dbReference type="Proteomes" id="UP000469890">
    <property type="component" value="Unassembled WGS sequence"/>
</dbReference>
<evidence type="ECO:0000313" key="3">
    <source>
        <dbReference type="Proteomes" id="UP000469890"/>
    </source>
</evidence>
<dbReference type="AlphaFoldDB" id="A0A8H4BP67"/>
<feature type="non-terminal residue" evidence="2">
    <location>
        <position position="1"/>
    </location>
</feature>
<dbReference type="EMBL" id="JAAECE010000002">
    <property type="protein sequence ID" value="KAF1804926.1"/>
    <property type="molecule type" value="Genomic_DNA"/>
</dbReference>
<accession>A0A8H4BP67</accession>
<keyword evidence="1" id="KW-0812">Transmembrane</keyword>
<comment type="caution">
    <text evidence="2">The sequence shown here is derived from an EMBL/GenBank/DDBJ whole genome shotgun (WGS) entry which is preliminary data.</text>
</comment>
<evidence type="ECO:0000313" key="2">
    <source>
        <dbReference type="EMBL" id="KAF1804926.1"/>
    </source>
</evidence>
<keyword evidence="1" id="KW-1133">Transmembrane helix</keyword>
<evidence type="ECO:0000256" key="1">
    <source>
        <dbReference type="SAM" id="Phobius"/>
    </source>
</evidence>
<gene>
    <name evidence="2" type="ORF">FB192DRAFT_1360203</name>
</gene>
<sequence length="195" mass="22258">MLLETEKKDSQNLRSICEVLMHSGIDYHACHSLDRPVVVDQITSSSPWTEADEMGIRWKKVKNGEDKGCTYFIKADSVPLKMSATPKEDGTTKLSYFTKNTIGKYCSENDDPVEVEAFYKSLIDEIRPSKLTVFLNTKVFGDFTVYDLFEYQMLLDACLIAIFQNISEGGALSRKAIIGFVIMYTFTYSLYHLFF</sequence>
<proteinExistence type="predicted"/>
<reference evidence="2 3" key="1">
    <citation type="submission" date="2019-09" db="EMBL/GenBank/DDBJ databases">
        <authorList>
            <consortium name="DOE Joint Genome Institute"/>
            <person name="Mondo S.J."/>
            <person name="Navarro-Mendoza M.I."/>
            <person name="Perez-Arques C."/>
            <person name="Panchal S."/>
            <person name="Nicolas F.E."/>
            <person name="Ganguly P."/>
            <person name="Pangilinan J."/>
            <person name="Grigoriev I."/>
            <person name="Heitman J."/>
            <person name="Sanya K."/>
            <person name="Garre V."/>
        </authorList>
    </citation>
    <scope>NUCLEOTIDE SEQUENCE [LARGE SCALE GENOMIC DNA]</scope>
    <source>
        <strain evidence="2 3">MU402</strain>
    </source>
</reference>